<dbReference type="SUPFAM" id="SSF48150">
    <property type="entry name" value="DNA-glycosylase"/>
    <property type="match status" value="1"/>
</dbReference>
<proteinExistence type="predicted"/>
<comment type="catalytic activity">
    <reaction evidence="1">
        <text>Hydrolysis of alkylated DNA, releasing 3-methyladenine, 3-methylguanine, 7-methylguanine and 7-methyladenine.</text>
        <dbReference type="EC" id="3.2.2.21"/>
    </reaction>
</comment>
<keyword evidence="16" id="KW-1185">Reference proteome</keyword>
<dbReference type="Gene3D" id="3.40.10.10">
    <property type="entry name" value="DNA Methylphosphotriester Repair Domain"/>
    <property type="match status" value="1"/>
</dbReference>
<evidence type="ECO:0000256" key="6">
    <source>
        <dbReference type="ARBA" id="ARBA00022723"/>
    </source>
</evidence>
<keyword evidence="9" id="KW-0805">Transcription regulation</keyword>
<dbReference type="EC" id="3.2.2.21" evidence="3"/>
<dbReference type="GO" id="GO:0032993">
    <property type="term" value="C:protein-DNA complex"/>
    <property type="evidence" value="ECO:0007669"/>
    <property type="project" value="TreeGrafter"/>
</dbReference>
<dbReference type="GO" id="GO:0003700">
    <property type="term" value="F:DNA-binding transcription factor activity"/>
    <property type="evidence" value="ECO:0007669"/>
    <property type="project" value="InterPro"/>
</dbReference>
<comment type="caution">
    <text evidence="15">The sequence shown here is derived from an EMBL/GenBank/DDBJ whole genome shotgun (WGS) entry which is preliminary data.</text>
</comment>
<reference evidence="15 16" key="1">
    <citation type="submission" date="2018-10" db="EMBL/GenBank/DDBJ databases">
        <authorList>
            <person name="Chen W.-M."/>
        </authorList>
    </citation>
    <scope>NUCLEOTIDE SEQUENCE [LARGE SCALE GENOMIC DNA]</scope>
    <source>
        <strain evidence="15 16">THS-13</strain>
    </source>
</reference>
<dbReference type="InterPro" id="IPR018062">
    <property type="entry name" value="HTH_AraC-typ_CS"/>
</dbReference>
<organism evidence="15 16">
    <name type="scientific">Stagnimonas aquatica</name>
    <dbReference type="NCBI Taxonomy" id="2689987"/>
    <lineage>
        <taxon>Bacteria</taxon>
        <taxon>Pseudomonadati</taxon>
        <taxon>Pseudomonadota</taxon>
        <taxon>Gammaproteobacteria</taxon>
        <taxon>Nevskiales</taxon>
        <taxon>Nevskiaceae</taxon>
        <taxon>Stagnimonas</taxon>
    </lineage>
</organism>
<keyword evidence="4" id="KW-0489">Methyltransferase</keyword>
<keyword evidence="7" id="KW-0227">DNA damage</keyword>
<dbReference type="GO" id="GO:0043565">
    <property type="term" value="F:sequence-specific DNA binding"/>
    <property type="evidence" value="ECO:0007669"/>
    <property type="project" value="InterPro"/>
</dbReference>
<dbReference type="PROSITE" id="PS01124">
    <property type="entry name" value="HTH_ARAC_FAMILY_2"/>
    <property type="match status" value="1"/>
</dbReference>
<dbReference type="SUPFAM" id="SSF55945">
    <property type="entry name" value="TATA-box binding protein-like"/>
    <property type="match status" value="1"/>
</dbReference>
<evidence type="ECO:0000256" key="11">
    <source>
        <dbReference type="ARBA" id="ARBA00023159"/>
    </source>
</evidence>
<keyword evidence="13" id="KW-0234">DNA repair</keyword>
<protein>
    <recommendedName>
        <fullName evidence="3">DNA-3-methyladenine glycosylase II</fullName>
        <ecNumber evidence="3">3.2.2.21</ecNumber>
    </recommendedName>
</protein>
<dbReference type="InterPro" id="IPR003265">
    <property type="entry name" value="HhH-GPD_domain"/>
</dbReference>
<dbReference type="InParanoid" id="A0A3N0UZJ9"/>
<evidence type="ECO:0000256" key="10">
    <source>
        <dbReference type="ARBA" id="ARBA00023125"/>
    </source>
</evidence>
<evidence type="ECO:0000256" key="9">
    <source>
        <dbReference type="ARBA" id="ARBA00023015"/>
    </source>
</evidence>
<dbReference type="InterPro" id="IPR004026">
    <property type="entry name" value="Ada_DNA_repair_Zn-bd"/>
</dbReference>
<dbReference type="PANTHER" id="PTHR43003">
    <property type="entry name" value="DNA-3-METHYLADENINE GLYCOSYLASE"/>
    <property type="match status" value="1"/>
</dbReference>
<dbReference type="InterPro" id="IPR018060">
    <property type="entry name" value="HTH_AraC"/>
</dbReference>
<dbReference type="InterPro" id="IPR023170">
    <property type="entry name" value="HhH_base_excis_C"/>
</dbReference>
<evidence type="ECO:0000256" key="7">
    <source>
        <dbReference type="ARBA" id="ARBA00022763"/>
    </source>
</evidence>
<keyword evidence="10" id="KW-0238">DNA-binding</keyword>
<evidence type="ECO:0000256" key="8">
    <source>
        <dbReference type="ARBA" id="ARBA00022833"/>
    </source>
</evidence>
<sequence length="487" mass="52574">MKLDLASCHQALQARDARFDGRFYVGVSSTGIYCRPVCPARTPRAANCDFFPHAAAAERAGYRPCLRCRPELAPGLAPMDAPDRLARQACARIEAGALDAASLMALAAELGVSERHLRRVVEEATGASPVDLAQTRRLLLAKQLLTDTALPMAVVAQTAGFGSLRRFNHLFQSRYGLAPGRLRRASPERAETPVPDRIELRLAYRPPLAWPALLEFLAGRGAAGVEAAVGPCYLRTVQLAGRRGWLAVQPDVEAARPQLRVQLSAGLLPVLSAVLQRLRRLLDLDANPEAIAAQLGRDARLAPLLAATPGLRVPGAFDGFELALRAVLGQQVTVKAATTLFGRFAARYGEPAQSPFAELRYHAPTAERVAEAPRQALIELGLTGRRAETVQRLARAMAEGQLRLEPGADPEATLVAMQELPGIGPWTAHYVAMRALGWPDAFPDGDLALLKALAAPNARALREAAEAWRPWRAYAAIHFWRSLAMGG</sequence>
<dbReference type="Pfam" id="PF06029">
    <property type="entry name" value="AlkA_N"/>
    <property type="match status" value="1"/>
</dbReference>
<dbReference type="InterPro" id="IPR037046">
    <property type="entry name" value="AlkA_N_sf"/>
</dbReference>
<dbReference type="PROSITE" id="PS00041">
    <property type="entry name" value="HTH_ARAC_FAMILY_1"/>
    <property type="match status" value="1"/>
</dbReference>
<dbReference type="InterPro" id="IPR035451">
    <property type="entry name" value="Ada-like_dom_sf"/>
</dbReference>
<dbReference type="GO" id="GO:0005737">
    <property type="term" value="C:cytoplasm"/>
    <property type="evidence" value="ECO:0007669"/>
    <property type="project" value="TreeGrafter"/>
</dbReference>
<dbReference type="InterPro" id="IPR051912">
    <property type="entry name" value="Alkylbase_DNA_Glycosylase/TA"/>
</dbReference>
<keyword evidence="11" id="KW-0010">Activator</keyword>
<dbReference type="GO" id="GO:0008270">
    <property type="term" value="F:zinc ion binding"/>
    <property type="evidence" value="ECO:0007669"/>
    <property type="project" value="InterPro"/>
</dbReference>
<dbReference type="CDD" id="cd00056">
    <property type="entry name" value="ENDO3c"/>
    <property type="match status" value="1"/>
</dbReference>
<keyword evidence="8" id="KW-0862">Zinc</keyword>
<evidence type="ECO:0000313" key="15">
    <source>
        <dbReference type="EMBL" id="ROH85969.1"/>
    </source>
</evidence>
<dbReference type="SUPFAM" id="SSF46689">
    <property type="entry name" value="Homeodomain-like"/>
    <property type="match status" value="1"/>
</dbReference>
<gene>
    <name evidence="15" type="ORF">ED208_16220</name>
</gene>
<dbReference type="Gene3D" id="1.10.1670.10">
    <property type="entry name" value="Helix-hairpin-Helix base-excision DNA repair enzymes (C-terminal)"/>
    <property type="match status" value="1"/>
</dbReference>
<dbReference type="SMART" id="SM00342">
    <property type="entry name" value="HTH_ARAC"/>
    <property type="match status" value="1"/>
</dbReference>
<dbReference type="SUPFAM" id="SSF57884">
    <property type="entry name" value="Ada DNA repair protein, N-terminal domain (N-Ada 10)"/>
    <property type="match status" value="1"/>
</dbReference>
<dbReference type="Proteomes" id="UP000282106">
    <property type="component" value="Unassembled WGS sequence"/>
</dbReference>
<name>A0A3N0UZJ9_9GAMM</name>
<keyword evidence="6" id="KW-0479">Metal-binding</keyword>
<dbReference type="InterPro" id="IPR011257">
    <property type="entry name" value="DNA_glycosylase"/>
</dbReference>
<dbReference type="GO" id="GO:0008725">
    <property type="term" value="F:DNA-3-methyladenine glycosylase activity"/>
    <property type="evidence" value="ECO:0007669"/>
    <property type="project" value="TreeGrafter"/>
</dbReference>
<dbReference type="Gene3D" id="1.10.10.60">
    <property type="entry name" value="Homeodomain-like"/>
    <property type="match status" value="1"/>
</dbReference>
<evidence type="ECO:0000313" key="16">
    <source>
        <dbReference type="Proteomes" id="UP000282106"/>
    </source>
</evidence>
<dbReference type="AlphaFoldDB" id="A0A3N0UZJ9"/>
<dbReference type="SMART" id="SM01009">
    <property type="entry name" value="AlkA_N"/>
    <property type="match status" value="1"/>
</dbReference>
<dbReference type="RefSeq" id="WP_123212978.1">
    <property type="nucleotide sequence ID" value="NZ_RJVO01000010.1"/>
</dbReference>
<evidence type="ECO:0000256" key="13">
    <source>
        <dbReference type="ARBA" id="ARBA00023204"/>
    </source>
</evidence>
<dbReference type="Pfam" id="PF12833">
    <property type="entry name" value="HTH_18"/>
    <property type="match status" value="1"/>
</dbReference>
<feature type="domain" description="HTH araC/xylS-type" evidence="14">
    <location>
        <begin position="87"/>
        <end position="185"/>
    </location>
</feature>
<dbReference type="FunCoup" id="A0A3N0UZJ9">
    <property type="interactions" value="168"/>
</dbReference>
<dbReference type="GO" id="GO:0043916">
    <property type="term" value="F:DNA-7-methylguanine glycosylase activity"/>
    <property type="evidence" value="ECO:0007669"/>
    <property type="project" value="TreeGrafter"/>
</dbReference>
<evidence type="ECO:0000256" key="2">
    <source>
        <dbReference type="ARBA" id="ARBA00001947"/>
    </source>
</evidence>
<dbReference type="InterPro" id="IPR009057">
    <property type="entry name" value="Homeodomain-like_sf"/>
</dbReference>
<dbReference type="GO" id="GO:0006285">
    <property type="term" value="P:base-excision repair, AP site formation"/>
    <property type="evidence" value="ECO:0007669"/>
    <property type="project" value="TreeGrafter"/>
</dbReference>
<dbReference type="GO" id="GO:0032131">
    <property type="term" value="F:alkylated DNA binding"/>
    <property type="evidence" value="ECO:0007669"/>
    <property type="project" value="TreeGrafter"/>
</dbReference>
<evidence type="ECO:0000256" key="1">
    <source>
        <dbReference type="ARBA" id="ARBA00000086"/>
    </source>
</evidence>
<dbReference type="GO" id="GO:0008168">
    <property type="term" value="F:methyltransferase activity"/>
    <property type="evidence" value="ECO:0007669"/>
    <property type="project" value="UniProtKB-KW"/>
</dbReference>
<evidence type="ECO:0000259" key="14">
    <source>
        <dbReference type="PROSITE" id="PS01124"/>
    </source>
</evidence>
<dbReference type="Gene3D" id="1.10.340.30">
    <property type="entry name" value="Hypothetical protein, domain 2"/>
    <property type="match status" value="1"/>
</dbReference>
<dbReference type="SMART" id="SM00478">
    <property type="entry name" value="ENDO3c"/>
    <property type="match status" value="1"/>
</dbReference>
<dbReference type="Gene3D" id="3.30.310.20">
    <property type="entry name" value="DNA-3-methyladenine glycosylase AlkA, N-terminal domain"/>
    <property type="match status" value="1"/>
</dbReference>
<evidence type="ECO:0000256" key="5">
    <source>
        <dbReference type="ARBA" id="ARBA00022679"/>
    </source>
</evidence>
<dbReference type="InterPro" id="IPR010316">
    <property type="entry name" value="AlkA_N"/>
</dbReference>
<dbReference type="Pfam" id="PF00730">
    <property type="entry name" value="HhH-GPD"/>
    <property type="match status" value="1"/>
</dbReference>
<dbReference type="EMBL" id="RJVO01000010">
    <property type="protein sequence ID" value="ROH85969.1"/>
    <property type="molecule type" value="Genomic_DNA"/>
</dbReference>
<dbReference type="GO" id="GO:0006307">
    <property type="term" value="P:DNA alkylation repair"/>
    <property type="evidence" value="ECO:0007669"/>
    <property type="project" value="TreeGrafter"/>
</dbReference>
<accession>A0A3N0UZJ9</accession>
<dbReference type="PANTHER" id="PTHR43003:SF13">
    <property type="entry name" value="DNA-3-METHYLADENINE GLYCOSYLASE 2"/>
    <property type="match status" value="1"/>
</dbReference>
<dbReference type="GO" id="GO:0032259">
    <property type="term" value="P:methylation"/>
    <property type="evidence" value="ECO:0007669"/>
    <property type="project" value="UniProtKB-KW"/>
</dbReference>
<evidence type="ECO:0000256" key="3">
    <source>
        <dbReference type="ARBA" id="ARBA00012000"/>
    </source>
</evidence>
<keyword evidence="12" id="KW-0804">Transcription</keyword>
<dbReference type="Pfam" id="PF02805">
    <property type="entry name" value="Ada_Zn_binding"/>
    <property type="match status" value="1"/>
</dbReference>
<evidence type="ECO:0000256" key="12">
    <source>
        <dbReference type="ARBA" id="ARBA00023163"/>
    </source>
</evidence>
<evidence type="ECO:0000256" key="4">
    <source>
        <dbReference type="ARBA" id="ARBA00022603"/>
    </source>
</evidence>
<keyword evidence="5" id="KW-0808">Transferase</keyword>
<comment type="cofactor">
    <cofactor evidence="2">
        <name>Zn(2+)</name>
        <dbReference type="ChEBI" id="CHEBI:29105"/>
    </cofactor>
</comment>